<name>A0AAD5KKS9_9CRUS</name>
<comment type="function">
    <text evidence="8">Required for box C/D snoRNAs accumulation involved in snoRNA processing, snoRNA transport to the nucleolus and ribosome biogenesis.</text>
</comment>
<keyword evidence="6" id="KW-0862">Zinc</keyword>
<comment type="subunit">
    <text evidence="10">Interacts with FBL, SNU13, NOP58, NUFIP1, RUVBL1, RUVBL2 and TAF9. Interacts (via HIT-type zinc finger) with the RUVBL1/RUVBL2 complex in the presence of ADP.</text>
</comment>
<evidence type="ECO:0000256" key="12">
    <source>
        <dbReference type="ARBA" id="ARBA00077531"/>
    </source>
</evidence>
<evidence type="ECO:0000256" key="2">
    <source>
        <dbReference type="ARBA" id="ARBA00022517"/>
    </source>
</evidence>
<dbReference type="Gene3D" id="3.30.60.190">
    <property type="match status" value="1"/>
</dbReference>
<evidence type="ECO:0000256" key="3">
    <source>
        <dbReference type="ARBA" id="ARBA00022553"/>
    </source>
</evidence>
<dbReference type="Pfam" id="PF04438">
    <property type="entry name" value="zf-HIT"/>
    <property type="match status" value="1"/>
</dbReference>
<dbReference type="GO" id="GO:0070761">
    <property type="term" value="C:pre-snoRNP complex"/>
    <property type="evidence" value="ECO:0007669"/>
    <property type="project" value="TreeGrafter"/>
</dbReference>
<evidence type="ECO:0000256" key="11">
    <source>
        <dbReference type="ARBA" id="ARBA00068630"/>
    </source>
</evidence>
<evidence type="ECO:0000259" key="14">
    <source>
        <dbReference type="PROSITE" id="PS51083"/>
    </source>
</evidence>
<evidence type="ECO:0000256" key="6">
    <source>
        <dbReference type="ARBA" id="ARBA00022833"/>
    </source>
</evidence>
<evidence type="ECO:0000256" key="1">
    <source>
        <dbReference type="ARBA" id="ARBA00022499"/>
    </source>
</evidence>
<dbReference type="GO" id="GO:0000492">
    <property type="term" value="P:box C/D snoRNP assembly"/>
    <property type="evidence" value="ECO:0007669"/>
    <property type="project" value="TreeGrafter"/>
</dbReference>
<dbReference type="PROSITE" id="PS51083">
    <property type="entry name" value="ZF_HIT"/>
    <property type="match status" value="1"/>
</dbReference>
<dbReference type="CDD" id="cd23023">
    <property type="entry name" value="zf-HIT_BCD1"/>
    <property type="match status" value="1"/>
</dbReference>
<evidence type="ECO:0000256" key="10">
    <source>
        <dbReference type="ARBA" id="ARBA00061949"/>
    </source>
</evidence>
<sequence>MEVVIKRELTEDALKSRLGTCEKCGAHEARYTCPRCEFRSCCLQCVNLHKKEFDCNGIRDKTRFKSVSQFTELDLLSDYRLLEEAGRSVEAYNRDVIKRNTRMNKELPTHLHRLRCAAAQRGITLRFLPPNFTRHKFNTTYLDWKSKKIDWKVEWRFTWIDVNTVENRVSENESLLSVFKKTIEANSKFLSLSEAEFKNVHIFLPSEHSPGQNGRFHQISLDKTLSDNLKGTVIVEHPIFHVVLDPQDRYPLVGTPLRVREPRNRAINNEEYRFRFVFVYSSTGWDTKDQNCQYFILDGEQKETNKKTTTFIPFNFRK</sequence>
<comment type="similarity">
    <text evidence="9">Belongs to the BCD1 family.</text>
</comment>
<evidence type="ECO:0000256" key="4">
    <source>
        <dbReference type="ARBA" id="ARBA00022723"/>
    </source>
</evidence>
<organism evidence="15 16">
    <name type="scientific">Daphnia sinensis</name>
    <dbReference type="NCBI Taxonomy" id="1820382"/>
    <lineage>
        <taxon>Eukaryota</taxon>
        <taxon>Metazoa</taxon>
        <taxon>Ecdysozoa</taxon>
        <taxon>Arthropoda</taxon>
        <taxon>Crustacea</taxon>
        <taxon>Branchiopoda</taxon>
        <taxon>Diplostraca</taxon>
        <taxon>Cladocera</taxon>
        <taxon>Anomopoda</taxon>
        <taxon>Daphniidae</taxon>
        <taxon>Daphnia</taxon>
        <taxon>Daphnia similis group</taxon>
    </lineage>
</organism>
<evidence type="ECO:0000256" key="13">
    <source>
        <dbReference type="PROSITE-ProRule" id="PRU00453"/>
    </source>
</evidence>
<feature type="domain" description="HIT-type" evidence="14">
    <location>
        <begin position="21"/>
        <end position="55"/>
    </location>
</feature>
<dbReference type="PANTHER" id="PTHR13483:SF3">
    <property type="entry name" value="BOX C_D SNORNA PROTEIN 1"/>
    <property type="match status" value="1"/>
</dbReference>
<dbReference type="InterPro" id="IPR007529">
    <property type="entry name" value="Znf_HIT"/>
</dbReference>
<evidence type="ECO:0000313" key="16">
    <source>
        <dbReference type="Proteomes" id="UP000820818"/>
    </source>
</evidence>
<dbReference type="InterPro" id="IPR051639">
    <property type="entry name" value="BCD1"/>
</dbReference>
<dbReference type="PANTHER" id="PTHR13483">
    <property type="entry name" value="BOX C_D SNORNA PROTEIN 1-RELATED"/>
    <property type="match status" value="1"/>
</dbReference>
<dbReference type="GO" id="GO:0005634">
    <property type="term" value="C:nucleus"/>
    <property type="evidence" value="ECO:0007669"/>
    <property type="project" value="TreeGrafter"/>
</dbReference>
<evidence type="ECO:0000256" key="5">
    <source>
        <dbReference type="ARBA" id="ARBA00022771"/>
    </source>
</evidence>
<dbReference type="SUPFAM" id="SSF144232">
    <property type="entry name" value="HIT/MYND zinc finger-like"/>
    <property type="match status" value="1"/>
</dbReference>
<dbReference type="GO" id="GO:0008270">
    <property type="term" value="F:zinc ion binding"/>
    <property type="evidence" value="ECO:0007669"/>
    <property type="project" value="UniProtKB-UniRule"/>
</dbReference>
<comment type="caution">
    <text evidence="15">The sequence shown here is derived from an EMBL/GenBank/DDBJ whole genome shotgun (WGS) entry which is preliminary data.</text>
</comment>
<accession>A0AAD5KKS9</accession>
<evidence type="ECO:0000256" key="8">
    <source>
        <dbReference type="ARBA" id="ARBA00049598"/>
    </source>
</evidence>
<keyword evidence="7" id="KW-0832">Ubl conjugation</keyword>
<dbReference type="Pfam" id="PF25790">
    <property type="entry name" value="BCD1"/>
    <property type="match status" value="1"/>
</dbReference>
<keyword evidence="3" id="KW-0597">Phosphoprotein</keyword>
<keyword evidence="1" id="KW-1017">Isopeptide bond</keyword>
<keyword evidence="2" id="KW-0690">Ribosome biogenesis</keyword>
<evidence type="ECO:0000256" key="7">
    <source>
        <dbReference type="ARBA" id="ARBA00022843"/>
    </source>
</evidence>
<keyword evidence="16" id="KW-1185">Reference proteome</keyword>
<proteinExistence type="inferred from homology"/>
<evidence type="ECO:0000313" key="15">
    <source>
        <dbReference type="EMBL" id="KAI9554689.1"/>
    </source>
</evidence>
<dbReference type="EMBL" id="WJBH02000008">
    <property type="protein sequence ID" value="KAI9554689.1"/>
    <property type="molecule type" value="Genomic_DNA"/>
</dbReference>
<evidence type="ECO:0000256" key="9">
    <source>
        <dbReference type="ARBA" id="ARBA00049654"/>
    </source>
</evidence>
<dbReference type="AlphaFoldDB" id="A0AAD5KKS9"/>
<dbReference type="Proteomes" id="UP000820818">
    <property type="component" value="Linkage Group LG8"/>
</dbReference>
<dbReference type="GO" id="GO:0048254">
    <property type="term" value="P:snoRNA localization"/>
    <property type="evidence" value="ECO:0007669"/>
    <property type="project" value="TreeGrafter"/>
</dbReference>
<keyword evidence="4" id="KW-0479">Metal-binding</keyword>
<gene>
    <name evidence="15" type="ORF">GHT06_019965</name>
</gene>
<dbReference type="InterPro" id="IPR057721">
    <property type="entry name" value="BCD1_alpha/beta"/>
</dbReference>
<dbReference type="GO" id="GO:0000463">
    <property type="term" value="P:maturation of LSU-rRNA from tricistronic rRNA transcript (SSU-rRNA, 5.8S rRNA, LSU-rRNA)"/>
    <property type="evidence" value="ECO:0007669"/>
    <property type="project" value="TreeGrafter"/>
</dbReference>
<dbReference type="FunFam" id="3.30.60.190:FF:000001">
    <property type="entry name" value="box C/D snoRNA protein 1"/>
    <property type="match status" value="1"/>
</dbReference>
<protein>
    <recommendedName>
        <fullName evidence="11">Box C/D snoRNA protein 1</fullName>
    </recommendedName>
    <alternativeName>
        <fullName evidence="12">Zinc finger HIT domain-containing protein 6</fullName>
    </alternativeName>
</protein>
<keyword evidence="5 13" id="KW-0863">Zinc-finger</keyword>
<reference evidence="15 16" key="1">
    <citation type="submission" date="2022-05" db="EMBL/GenBank/DDBJ databases">
        <title>A multi-omics perspective on studying reproductive biology in Daphnia sinensis.</title>
        <authorList>
            <person name="Jia J."/>
        </authorList>
    </citation>
    <scope>NUCLEOTIDE SEQUENCE [LARGE SCALE GENOMIC DNA]</scope>
    <source>
        <strain evidence="15 16">WSL</strain>
    </source>
</reference>